<protein>
    <recommendedName>
        <fullName evidence="1">NmrA-like domain-containing protein</fullName>
    </recommendedName>
</protein>
<sequence length="386" mass="39885">MADIRTALVIGATGNIGRIAVQLLRERGVAVRAMARDAGGQPDGVEAFSADVLDGAALRAAVDGVDAVLLIWPFMDAGGIAPVAAALGAGGRRVVYISAMSAEHGGVWGEVEAAIRSTAAAWTFLRASGFATNTLQWAAAIRAGEPVRIPYPGAARSLVHERDLAEAAVVAMTEPGHAGRTHVLSGPGTVTQAEQVRLIGAAAGVRAVAEELDRATARAGMLAWATPEFADAALDYWASLVDTPEPVADGVQEVTGHPARSFAQWAADHAADFRAPASVAEVAARYVEAFRAGRFDRALALYDPAAVRVAPLEGGGELRGLPEILANGRRRAGDLDAGAVGVQGPYIGADGFAVRFTLGATTKMSLLTVEGGAITREEVHYFDPPA</sequence>
<dbReference type="InterPro" id="IPR008030">
    <property type="entry name" value="NmrA-like"/>
</dbReference>
<dbReference type="EMBL" id="BSFP01000034">
    <property type="protein sequence ID" value="GLL03466.1"/>
    <property type="molecule type" value="Genomic_DNA"/>
</dbReference>
<feature type="domain" description="NmrA-like" evidence="1">
    <location>
        <begin position="6"/>
        <end position="204"/>
    </location>
</feature>
<reference evidence="2" key="2">
    <citation type="submission" date="2023-01" db="EMBL/GenBank/DDBJ databases">
        <authorList>
            <person name="Sun Q."/>
            <person name="Evtushenko L."/>
        </authorList>
    </citation>
    <scope>NUCLEOTIDE SEQUENCE</scope>
    <source>
        <strain evidence="2">VKM Ac-1321</strain>
    </source>
</reference>
<accession>A0A9W6KK06</accession>
<name>A0A9W6KK06_9ACTN</name>
<dbReference type="InterPro" id="IPR051604">
    <property type="entry name" value="Ergot_Alk_Oxidoreductase"/>
</dbReference>
<dbReference type="Proteomes" id="UP001143480">
    <property type="component" value="Unassembled WGS sequence"/>
</dbReference>
<dbReference type="AlphaFoldDB" id="A0A9W6KK06"/>
<dbReference type="Pfam" id="PF05368">
    <property type="entry name" value="NmrA"/>
    <property type="match status" value="1"/>
</dbReference>
<dbReference type="Gene3D" id="3.10.450.50">
    <property type="match status" value="1"/>
</dbReference>
<dbReference type="SUPFAM" id="SSF51735">
    <property type="entry name" value="NAD(P)-binding Rossmann-fold domains"/>
    <property type="match status" value="1"/>
</dbReference>
<evidence type="ECO:0000313" key="2">
    <source>
        <dbReference type="EMBL" id="GLL03466.1"/>
    </source>
</evidence>
<evidence type="ECO:0000259" key="1">
    <source>
        <dbReference type="Pfam" id="PF05368"/>
    </source>
</evidence>
<proteinExistence type="predicted"/>
<dbReference type="PANTHER" id="PTHR43162">
    <property type="match status" value="1"/>
</dbReference>
<dbReference type="InterPro" id="IPR036291">
    <property type="entry name" value="NAD(P)-bd_dom_sf"/>
</dbReference>
<dbReference type="InterPro" id="IPR032710">
    <property type="entry name" value="NTF2-like_dom_sf"/>
</dbReference>
<organism evidence="2 3">
    <name type="scientific">Dactylosporangium matsuzakiense</name>
    <dbReference type="NCBI Taxonomy" id="53360"/>
    <lineage>
        <taxon>Bacteria</taxon>
        <taxon>Bacillati</taxon>
        <taxon>Actinomycetota</taxon>
        <taxon>Actinomycetes</taxon>
        <taxon>Micromonosporales</taxon>
        <taxon>Micromonosporaceae</taxon>
        <taxon>Dactylosporangium</taxon>
    </lineage>
</organism>
<keyword evidence="3" id="KW-1185">Reference proteome</keyword>
<gene>
    <name evidence="2" type="ORF">GCM10017581_052120</name>
</gene>
<dbReference type="SUPFAM" id="SSF54427">
    <property type="entry name" value="NTF2-like"/>
    <property type="match status" value="1"/>
</dbReference>
<reference evidence="2" key="1">
    <citation type="journal article" date="2014" name="Int. J. Syst. Evol. Microbiol.">
        <title>Complete genome sequence of Corynebacterium casei LMG S-19264T (=DSM 44701T), isolated from a smear-ripened cheese.</title>
        <authorList>
            <consortium name="US DOE Joint Genome Institute (JGI-PGF)"/>
            <person name="Walter F."/>
            <person name="Albersmeier A."/>
            <person name="Kalinowski J."/>
            <person name="Ruckert C."/>
        </authorList>
    </citation>
    <scope>NUCLEOTIDE SEQUENCE</scope>
    <source>
        <strain evidence="2">VKM Ac-1321</strain>
    </source>
</reference>
<dbReference type="PANTHER" id="PTHR43162:SF1">
    <property type="entry name" value="PRESTALK A DIFFERENTIATION PROTEIN A"/>
    <property type="match status" value="1"/>
</dbReference>
<comment type="caution">
    <text evidence="2">The sequence shown here is derived from an EMBL/GenBank/DDBJ whole genome shotgun (WGS) entry which is preliminary data.</text>
</comment>
<evidence type="ECO:0000313" key="3">
    <source>
        <dbReference type="Proteomes" id="UP001143480"/>
    </source>
</evidence>
<dbReference type="Gene3D" id="3.40.50.720">
    <property type="entry name" value="NAD(P)-binding Rossmann-like Domain"/>
    <property type="match status" value="1"/>
</dbReference>